<dbReference type="PANTHER" id="PTHR43316">
    <property type="entry name" value="HYDROLASE, HALOACID DELAHOGENASE-RELATED"/>
    <property type="match status" value="1"/>
</dbReference>
<dbReference type="Gene3D" id="1.10.150.240">
    <property type="entry name" value="Putative phosphatase, domain 2"/>
    <property type="match status" value="1"/>
</dbReference>
<dbReference type="EMBL" id="LR593886">
    <property type="protein sequence ID" value="VTR96287.1"/>
    <property type="molecule type" value="Genomic_DNA"/>
</dbReference>
<dbReference type="InterPro" id="IPR023214">
    <property type="entry name" value="HAD_sf"/>
</dbReference>
<evidence type="ECO:0000313" key="3">
    <source>
        <dbReference type="EMBL" id="VTR96287.1"/>
    </source>
</evidence>
<dbReference type="InterPro" id="IPR006439">
    <property type="entry name" value="HAD-SF_hydro_IA"/>
</dbReference>
<gene>
    <name evidence="3" type="ORF">SOIL9_14270</name>
</gene>
<dbReference type="InterPro" id="IPR023198">
    <property type="entry name" value="PGP-like_dom2"/>
</dbReference>
<dbReference type="GO" id="GO:0019120">
    <property type="term" value="F:hydrolase activity, acting on acid halide bonds, in C-halide compounds"/>
    <property type="evidence" value="ECO:0007669"/>
    <property type="project" value="InterPro"/>
</dbReference>
<sequence>MSMSHPIQRPLRTAVVFVLLTALVLPTGCSEKKPAEPAPAQASPRFKAVAFDYFVIFNANSVVPAVEKAFPGRGAEFTKAWRGKQFEYGFLRSIVNKHADFFKVTEDALVYTAQAMKLDLTPEKRASLMDAYLNLEPWPDAAESLRKLRAAGVRIITIANFSPKMLKANADHAKITDLFDELLSTEVNGTYKPDPKAYALGMEHLKLKKDEIVFAAFGGWDAYGAKSFGYTTYWVNRFHLPPEELDAKPDATSNDMAGLVKFVLGTP</sequence>
<dbReference type="InterPro" id="IPR051540">
    <property type="entry name" value="S-2-haloacid_dehalogenase"/>
</dbReference>
<dbReference type="PANTHER" id="PTHR43316:SF3">
    <property type="entry name" value="HALOACID DEHALOGENASE, TYPE II (AFU_ORTHOLOGUE AFUA_2G07750)-RELATED"/>
    <property type="match status" value="1"/>
</dbReference>
<keyword evidence="2" id="KW-0378">Hydrolase</keyword>
<evidence type="ECO:0000313" key="4">
    <source>
        <dbReference type="Proteomes" id="UP000464178"/>
    </source>
</evidence>
<dbReference type="InterPro" id="IPR036412">
    <property type="entry name" value="HAD-like_sf"/>
</dbReference>
<dbReference type="SUPFAM" id="SSF56784">
    <property type="entry name" value="HAD-like"/>
    <property type="match status" value="1"/>
</dbReference>
<evidence type="ECO:0000256" key="1">
    <source>
        <dbReference type="ARBA" id="ARBA00008106"/>
    </source>
</evidence>
<dbReference type="KEGG" id="gms:SOIL9_14270"/>
<dbReference type="PRINTS" id="PR00413">
    <property type="entry name" value="HADHALOGNASE"/>
</dbReference>
<accession>A0A6P2D5V4</accession>
<evidence type="ECO:0000256" key="2">
    <source>
        <dbReference type="ARBA" id="ARBA00022801"/>
    </source>
</evidence>
<dbReference type="NCBIfam" id="TIGR01493">
    <property type="entry name" value="HAD-SF-IA-v2"/>
    <property type="match status" value="1"/>
</dbReference>
<proteinExistence type="inferred from homology"/>
<organism evidence="3 4">
    <name type="scientific">Gemmata massiliana</name>
    <dbReference type="NCBI Taxonomy" id="1210884"/>
    <lineage>
        <taxon>Bacteria</taxon>
        <taxon>Pseudomonadati</taxon>
        <taxon>Planctomycetota</taxon>
        <taxon>Planctomycetia</taxon>
        <taxon>Gemmatales</taxon>
        <taxon>Gemmataceae</taxon>
        <taxon>Gemmata</taxon>
    </lineage>
</organism>
<dbReference type="CDD" id="cd02588">
    <property type="entry name" value="HAD_L2-DEX"/>
    <property type="match status" value="1"/>
</dbReference>
<dbReference type="RefSeq" id="WP_197909615.1">
    <property type="nucleotide sequence ID" value="NZ_LR593886.1"/>
</dbReference>
<dbReference type="AlphaFoldDB" id="A0A6P2D5V4"/>
<dbReference type="Proteomes" id="UP000464178">
    <property type="component" value="Chromosome"/>
</dbReference>
<comment type="similarity">
    <text evidence="1">Belongs to the HAD-like hydrolase superfamily. S-2-haloalkanoic acid dehalogenase family.</text>
</comment>
<dbReference type="Pfam" id="PF00702">
    <property type="entry name" value="Hydrolase"/>
    <property type="match status" value="1"/>
</dbReference>
<keyword evidence="4" id="KW-1185">Reference proteome</keyword>
<dbReference type="Gene3D" id="3.40.50.1000">
    <property type="entry name" value="HAD superfamily/HAD-like"/>
    <property type="match status" value="1"/>
</dbReference>
<protein>
    <submittedName>
        <fullName evidence="3">Uncharacterized protein</fullName>
    </submittedName>
</protein>
<name>A0A6P2D5V4_9BACT</name>
<reference evidence="3 4" key="1">
    <citation type="submission" date="2019-05" db="EMBL/GenBank/DDBJ databases">
        <authorList>
            <consortium name="Science for Life Laboratories"/>
        </authorList>
    </citation>
    <scope>NUCLEOTIDE SEQUENCE [LARGE SCALE GENOMIC DNA]</scope>
    <source>
        <strain evidence="3">Soil9</strain>
    </source>
</reference>
<dbReference type="InterPro" id="IPR006328">
    <property type="entry name" value="2-HAD"/>
</dbReference>
<dbReference type="NCBIfam" id="TIGR01428">
    <property type="entry name" value="HAD_type_II"/>
    <property type="match status" value="1"/>
</dbReference>